<evidence type="ECO:0000256" key="1">
    <source>
        <dbReference type="SAM" id="MobiDB-lite"/>
    </source>
</evidence>
<feature type="region of interest" description="Disordered" evidence="1">
    <location>
        <begin position="45"/>
        <end position="75"/>
    </location>
</feature>
<dbReference type="RefSeq" id="WP_148968422.1">
    <property type="nucleotide sequence ID" value="NZ_JBNIKW010000004.1"/>
</dbReference>
<dbReference type="Pfam" id="PF10803">
    <property type="entry name" value="GerPB"/>
    <property type="match status" value="1"/>
</dbReference>
<protein>
    <submittedName>
        <fullName evidence="2">Spore gernimation protein</fullName>
    </submittedName>
</protein>
<dbReference type="EMBL" id="VTEZ01000003">
    <property type="protein sequence ID" value="TYS85555.1"/>
    <property type="molecule type" value="Genomic_DNA"/>
</dbReference>
<reference evidence="2 3" key="1">
    <citation type="submission" date="2019-08" db="EMBL/GenBank/DDBJ databases">
        <title>Bacillus genomes from the desert of Cuatro Cienegas, Coahuila.</title>
        <authorList>
            <person name="Olmedo-Alvarez G."/>
        </authorList>
    </citation>
    <scope>NUCLEOTIDE SEQUENCE [LARGE SCALE GENOMIC DNA]</scope>
    <source>
        <strain evidence="2 3">CH87b_3T</strain>
    </source>
</reference>
<comment type="caution">
    <text evidence="2">The sequence shown here is derived from an EMBL/GenBank/DDBJ whole genome shotgun (WGS) entry which is preliminary data.</text>
</comment>
<dbReference type="InterPro" id="IPR024255">
    <property type="entry name" value="GerPB"/>
</dbReference>
<name>A0A5D4TYX7_9BACI</name>
<evidence type="ECO:0000313" key="2">
    <source>
        <dbReference type="EMBL" id="TYS85555.1"/>
    </source>
</evidence>
<dbReference type="AlphaFoldDB" id="A0A5D4TYX7"/>
<dbReference type="OrthoDB" id="2971631at2"/>
<proteinExistence type="predicted"/>
<dbReference type="Proteomes" id="UP000324269">
    <property type="component" value="Unassembled WGS sequence"/>
</dbReference>
<sequence>MTNYYVQQSIQIQFIKIGGMSNSSILQIGTCGQITTNDFLYNTGGFTEPAPEAEKNGNGKPAPSITPLVPLQSPR</sequence>
<organism evidence="2 3">
    <name type="scientific">Rossellomorea aquimaris</name>
    <dbReference type="NCBI Taxonomy" id="189382"/>
    <lineage>
        <taxon>Bacteria</taxon>
        <taxon>Bacillati</taxon>
        <taxon>Bacillota</taxon>
        <taxon>Bacilli</taxon>
        <taxon>Bacillales</taxon>
        <taxon>Bacillaceae</taxon>
        <taxon>Rossellomorea</taxon>
    </lineage>
</organism>
<accession>A0A5D4TYX7</accession>
<gene>
    <name evidence="2" type="ORF">FZC85_11285</name>
</gene>
<evidence type="ECO:0000313" key="3">
    <source>
        <dbReference type="Proteomes" id="UP000324269"/>
    </source>
</evidence>